<protein>
    <recommendedName>
        <fullName evidence="2">ubiquitinyl hydrolase 1</fullName>
        <ecNumber evidence="2">3.4.19.12</ecNumber>
    </recommendedName>
</protein>
<dbReference type="Pfam" id="PF00085">
    <property type="entry name" value="Thioredoxin"/>
    <property type="match status" value="1"/>
</dbReference>
<keyword evidence="7" id="KW-0106">Calcium</keyword>
<feature type="region of interest" description="Disordered" evidence="9">
    <location>
        <begin position="2172"/>
        <end position="2199"/>
    </location>
</feature>
<gene>
    <name evidence="12" type="ORF">DBRI00130_LOCUS23286</name>
</gene>
<evidence type="ECO:0000259" key="10">
    <source>
        <dbReference type="PROSITE" id="PS50222"/>
    </source>
</evidence>
<dbReference type="SUPFAM" id="SSF52540">
    <property type="entry name" value="P-loop containing nucleoside triphosphate hydrolases"/>
    <property type="match status" value="1"/>
</dbReference>
<dbReference type="InterPro" id="IPR013320">
    <property type="entry name" value="ConA-like_dom_sf"/>
</dbReference>
<dbReference type="GO" id="GO:0071947">
    <property type="term" value="P:protein deubiquitination involved in ubiquitin-dependent protein catabolic process"/>
    <property type="evidence" value="ECO:0007669"/>
    <property type="project" value="TreeGrafter"/>
</dbReference>
<feature type="compositionally biased region" description="Basic and acidic residues" evidence="9">
    <location>
        <begin position="2180"/>
        <end position="2199"/>
    </location>
</feature>
<dbReference type="GO" id="GO:0004843">
    <property type="term" value="F:cysteine-type deubiquitinase activity"/>
    <property type="evidence" value="ECO:0007669"/>
    <property type="project" value="UniProtKB-EC"/>
</dbReference>
<dbReference type="PROSITE" id="PS00018">
    <property type="entry name" value="EF_HAND_1"/>
    <property type="match status" value="1"/>
</dbReference>
<feature type="domain" description="Thioredoxin" evidence="11">
    <location>
        <begin position="266"/>
        <end position="389"/>
    </location>
</feature>
<dbReference type="PROSITE" id="PS50222">
    <property type="entry name" value="EF_HAND_2"/>
    <property type="match status" value="2"/>
</dbReference>
<keyword evidence="8" id="KW-0175">Coiled coil</keyword>
<accession>A0A7S4V3S8</accession>
<evidence type="ECO:0000259" key="11">
    <source>
        <dbReference type="PROSITE" id="PS51352"/>
    </source>
</evidence>
<dbReference type="InterPro" id="IPR022105">
    <property type="entry name" value="DUF3645"/>
</dbReference>
<keyword evidence="5" id="KW-0378">Hydrolase</keyword>
<dbReference type="PANTHER" id="PTHR13367:SF28">
    <property type="entry name" value="UBIQUITIN THIOESTERASE ZRANB1"/>
    <property type="match status" value="1"/>
</dbReference>
<dbReference type="Pfam" id="PF12340">
    <property type="entry name" value="DUF3638"/>
    <property type="match status" value="1"/>
</dbReference>
<feature type="compositionally biased region" description="Acidic residues" evidence="9">
    <location>
        <begin position="3196"/>
        <end position="3206"/>
    </location>
</feature>
<dbReference type="InterPro" id="IPR022099">
    <property type="entry name" value="DUF3638"/>
</dbReference>
<reference evidence="12" key="1">
    <citation type="submission" date="2021-01" db="EMBL/GenBank/DDBJ databases">
        <authorList>
            <person name="Corre E."/>
            <person name="Pelletier E."/>
            <person name="Niang G."/>
            <person name="Scheremetjew M."/>
            <person name="Finn R."/>
            <person name="Kale V."/>
            <person name="Holt S."/>
            <person name="Cochrane G."/>
            <person name="Meng A."/>
            <person name="Brown T."/>
            <person name="Cohen L."/>
        </authorList>
    </citation>
    <scope>NUCLEOTIDE SEQUENCE</scope>
    <source>
        <strain evidence="12">GSO104</strain>
    </source>
</reference>
<dbReference type="InterPro" id="IPR011992">
    <property type="entry name" value="EF-hand-dom_pair"/>
</dbReference>
<dbReference type="EC" id="3.4.19.12" evidence="2"/>
<feature type="domain" description="EF-hand" evidence="10">
    <location>
        <begin position="2613"/>
        <end position="2648"/>
    </location>
</feature>
<dbReference type="CDD" id="cd00051">
    <property type="entry name" value="EFh"/>
    <property type="match status" value="1"/>
</dbReference>
<feature type="region of interest" description="Disordered" evidence="9">
    <location>
        <begin position="2771"/>
        <end position="2806"/>
    </location>
</feature>
<dbReference type="Pfam" id="PF12359">
    <property type="entry name" value="DUF3645"/>
    <property type="match status" value="1"/>
</dbReference>
<dbReference type="PANTHER" id="PTHR13367">
    <property type="entry name" value="UBIQUITIN THIOESTERASE"/>
    <property type="match status" value="1"/>
</dbReference>
<dbReference type="PROSITE" id="PS50096">
    <property type="entry name" value="IQ"/>
    <property type="match status" value="1"/>
</dbReference>
<evidence type="ECO:0000256" key="7">
    <source>
        <dbReference type="ARBA" id="ARBA00022837"/>
    </source>
</evidence>
<feature type="region of interest" description="Disordered" evidence="9">
    <location>
        <begin position="3169"/>
        <end position="3213"/>
    </location>
</feature>
<evidence type="ECO:0000256" key="2">
    <source>
        <dbReference type="ARBA" id="ARBA00012759"/>
    </source>
</evidence>
<dbReference type="GO" id="GO:0005634">
    <property type="term" value="C:nucleus"/>
    <property type="evidence" value="ECO:0007669"/>
    <property type="project" value="TreeGrafter"/>
</dbReference>
<feature type="coiled-coil region" evidence="8">
    <location>
        <begin position="1037"/>
        <end position="1064"/>
    </location>
</feature>
<dbReference type="SUPFAM" id="SSF52833">
    <property type="entry name" value="Thioredoxin-like"/>
    <property type="match status" value="1"/>
</dbReference>
<keyword evidence="4" id="KW-0833">Ubl conjugation pathway</keyword>
<feature type="compositionally biased region" description="Basic and acidic residues" evidence="9">
    <location>
        <begin position="3169"/>
        <end position="3188"/>
    </location>
</feature>
<dbReference type="SUPFAM" id="SSF47473">
    <property type="entry name" value="EF-hand"/>
    <property type="match status" value="1"/>
</dbReference>
<keyword evidence="6" id="KW-0788">Thiol protease</keyword>
<comment type="catalytic activity">
    <reaction evidence="1">
        <text>Thiol-dependent hydrolysis of ester, thioester, amide, peptide and isopeptide bonds formed by the C-terminal Gly of ubiquitin (a 76-residue protein attached to proteins as an intracellular targeting signal).</text>
        <dbReference type="EC" id="3.4.19.12"/>
    </reaction>
</comment>
<name>A0A7S4V3S8_9STRA</name>
<sequence length="3213" mass="360335">MLSGTAVIDILQKIWARGETSTGAESGLGFLFLYHLLSGSIRLKVVQSGWEGFGFQSGGASGESFFGSGYGYNAYGGGKRATRGSGSDAHRFAVLCAQLYNDRSRKGVLNSVMNIMCRNPHVSLRMPKFRDTRKINHSSTFNGWTDEIEPRSPLSELLESVLPVIVDLNRRGALHFPPMPPYVELPPPVLSYSVLYMPKTKEGRAKEDAKVSGPSSGGKSAENLLGAAWARPELTDCSCSIRPLRPVTPEQVLGLALSCNYDLGADPRLCCAPPLNIEDESHFDSIMNEVADQSMGPGLVCVDFFATWCGPCKALAPIYGMLSLRTPLVKFLKVDIDEVEEIRERFKIQSFPTLMLFRGGAQPCHVLETLVGGQHFLDAFSDALWVHLTNAEKQIMEMSTRQKKYTKSRYNLSSSPPELSSAAKQIAVSEEQIKVLGEKPLASLDRFIRFVTRQDLGLPAVSSELPFDLSTHESGKTTVARSMLERMRNDVKEFSDHSNKQSVPIIKGLDVNNIHSFFLPVASQKQADLQAADLQGVRDSVQQMLHLIRKLRDDDIAMVTTAIPLIVASSNHIHVNLTSKDGQTKERMERLRFILQRKGGLQSHVWIEFIFGALLSTDGEADLLSLNPYLPLSTVNTIFDLVTVGMLRANRAGHANRCMGTIITLLGLLDKLLDLPQDQRCKEKGTLLPKIVQTSNDLANAVVVGRHYMKSQDGCALGWVDPRFLLFEFVWNILLRKKQIEIVNNFVAALNEDVPRSKVRQMIMGAGKTTVVAPLLALMLADGKSLVLSVVPKALVEMSRTRMRETFACIMVKRIYTLDFDRSTKVQASIRRSLENACSNRGVVVATPTAVKSIMLSYLERIRQYQESQDLGNRASARKHAEEAVELQKILKIMKDGVTLLDEVDLILHPLKSELNFPVGEKFDLDGSEKGERWSLPIHIFDALFFQSQGKVSVLSEQGGAAELDILRKIATSIQIGINARHMQRLPHLTLLNPQFYHDSLRPLMAEWVYIWLLRQHLHGIDKNDTLRYLLEGAAAKADITSRMELMEEEYLRLEVELGELDEAPRHSKVYEQLIPVEEQKVDTLERSKSRRDHSDTVMADPSLHAELIRKLRHLKETIDSTESQRKLLSTLNEIESRDDIISGEAAHQLEEITNKIFQTNKLIKELEFPRDDSFDNSIIVWVSSSFGRTDTGKSPNTSSGELGLSSVPQICAKLEEQGFTIRRCQDADGALALCKELRTMGYLRCVIVGGNYQADGCGQGCVRNHRNDGCCLVCGEDFHNHYDGHTCRSGRRGSWTTTPEHGDEGDDVDAIELLQSLTNPESLFSREYGGHIESSRTCVFSSSSGFDSDDRMDFWRLGSLVAVSGDEVIEFVQDQPCWPASDKEKLVGSVAELDDHAPSAASEMLANKAQLEVLRVRLTELESARVAHQDQEELQRKEKMEKMHSAFQELRDCVNARKKYIEDAIGRATKVLEWGSKEAIDQENSLDKKQSQARIGLRCAMSLSWMEHNLPRLEKINSINEFRVEEEKLLHHLNCLAEEVFFLEQLLLAAKIMAKVESTLHKKMLNLCHSWLRTFLPHCLSKINRVSFGLLNSDDCQKALADDPNVPRSRLKLAVPFVGKDVPSKSSEFAHPDVIIGMTVLAYRYSGLRRNDFNDVIDLMTQQFSQEIGPPRDRDSSRRYECWVLEAGGKIRQPEKIGDGPKSVVSGLGEGGVASKVPGIGVRESVLVAAGESRVEVVQLKFLQKSDEEQMGKLFELFRYEPTVLHYYLQKVVFPTYMRSQNQKLSASGQTVGGDMIVSRRVGFSGTPSDLLPKELGRCDYETGDDGRMLSTVLDKDITSYKFLPSDWDVSLILQTVACAKNPQVSALIDTGALITGLSNYDVASELLKIGLEWCDGVVFLDDQDQQKVLVRATGRVVSADQCGIPLEKRFAFYDQIHTTGMDIKHVVNAVAILTLGKDMTFRDYVQGAYRMRGIGVGQRICVLISPEVQELMTRELKSCSLPVSAYEEKPLSAKDPGSNCAVLASVVAWLTVNSMRSEHTQWSMLCIQNVANLYRKKAFGHVQNSLDDLIQIPQEPHFIKKTASEMKEHQIGKLIGGARIQPIDPQSCLEVFCEPIRFDLAASVQDPVPFDDKLRSMIDDHASFIDEAEIRIGEDIIAEVGQFMHLQHSAAGAGLDTEQEREQEQEQEKEVQSRKEQHIEVEKFVEREYSRQEEAQKPWPFQMLAETMEGRDIKSSRGEHPFYPLRDFKLRHHDSMKFPDCLYLSSNYFNPKWSGLRRVKNVVMVLEYAPSTESCSLQLMSPEANASLYLLNEEKESVLRKAYRLLGLETSDSNLLRESLARAIEVVTDRRSCGKELDKLIGLFGKRGDDSKSESSLPFEAFRDILLHGILEPQQKGRYWVAVSLAEAETIRRILHVRSLVAERAQRDSKDTRKGRSVDLIHGHSTEVALRFSPMCTPGAPSAGDGGVVLDSSRNWANKTGSSAFQASLAHCCLRFFDGDMHFSEPAINILVRALHTSSIHLRERFFLSNVGCRRRMERKWQETPLARLFTMTHHWMAIKDGALASFVRRVLKARKMSLWDAFKKFDSNNNGMLAPAELYGAFKWLWVPTLSAEDVADFLESADRNYDGVVDYDEYMRALMDPIVRRERVAAEATGEVLSIRVHDDLDIGVIGAEDGKDADRCHRKVEPFGAEEIREVLLQRRQLHASKQREERMRRQANAEILDANIFEDELRESQTRKGGANPAIYEAELQLQAPFQPVVCGSKRRKVNETKGEKHSCEKESENAHSKIENEDDSEGRVKKEETELASQFSQNGISSLTVSITTIDFGFVTNQKPLRMVFAGGKANFLPIGIDSVAYKKDPALHCKSKHPLQKYSSYWSSCSQCKSRHSVRWACHRCSFYYCSRCYDSDVRKEIDRREDPSKNPTFLRCHNGCSFTLQLPSIDLVTLSIGKSSPYREGMGISMRTQYTIVMDVRFPKLPPKANQGVQSILSFKVHESKQKPKFASVFLDSEGKILLPGSKVSEQEPVEAETTGSLTDAHVLPRRRAVVQAGLWSTIAISVDGKAGRATSFVDGMPCAEIAGREVSELQLHHKMLIFGGGKQGANCGGDIRRLRLYEHSLGTTGVFAAHLLMLNDSNSVSADAAVLIQRCLRGYFVRSQIAREKAEIEKERQAHKDRMKSKKEAMAKAMGEEYSLDEEDESDSTDSSCDY</sequence>
<dbReference type="InterPro" id="IPR013766">
    <property type="entry name" value="Thioredoxin_domain"/>
</dbReference>
<dbReference type="InterPro" id="IPR036249">
    <property type="entry name" value="Thioredoxin-like_sf"/>
</dbReference>
<feature type="domain" description="EF-hand" evidence="10">
    <location>
        <begin position="2576"/>
        <end position="2611"/>
    </location>
</feature>
<keyword evidence="3" id="KW-0645">Protease</keyword>
<proteinExistence type="predicted"/>
<evidence type="ECO:0000256" key="9">
    <source>
        <dbReference type="SAM" id="MobiDB-lite"/>
    </source>
</evidence>
<evidence type="ECO:0000256" key="6">
    <source>
        <dbReference type="ARBA" id="ARBA00022807"/>
    </source>
</evidence>
<dbReference type="InterPro" id="IPR027417">
    <property type="entry name" value="P-loop_NTPase"/>
</dbReference>
<dbReference type="Gene3D" id="3.40.30.10">
    <property type="entry name" value="Glutaredoxin"/>
    <property type="match status" value="1"/>
</dbReference>
<dbReference type="CDD" id="cd02947">
    <property type="entry name" value="TRX_family"/>
    <property type="match status" value="1"/>
</dbReference>
<dbReference type="InterPro" id="IPR002048">
    <property type="entry name" value="EF_hand_dom"/>
</dbReference>
<evidence type="ECO:0000256" key="8">
    <source>
        <dbReference type="SAM" id="Coils"/>
    </source>
</evidence>
<evidence type="ECO:0000256" key="3">
    <source>
        <dbReference type="ARBA" id="ARBA00022670"/>
    </source>
</evidence>
<feature type="compositionally biased region" description="Basic and acidic residues" evidence="9">
    <location>
        <begin position="2772"/>
        <end position="2806"/>
    </location>
</feature>
<dbReference type="GO" id="GO:0005737">
    <property type="term" value="C:cytoplasm"/>
    <property type="evidence" value="ECO:0007669"/>
    <property type="project" value="TreeGrafter"/>
</dbReference>
<evidence type="ECO:0000256" key="1">
    <source>
        <dbReference type="ARBA" id="ARBA00000707"/>
    </source>
</evidence>
<evidence type="ECO:0000256" key="5">
    <source>
        <dbReference type="ARBA" id="ARBA00022801"/>
    </source>
</evidence>
<dbReference type="Gene3D" id="1.10.238.10">
    <property type="entry name" value="EF-hand"/>
    <property type="match status" value="1"/>
</dbReference>
<organism evidence="12">
    <name type="scientific">Ditylum brightwellii</name>
    <dbReference type="NCBI Taxonomy" id="49249"/>
    <lineage>
        <taxon>Eukaryota</taxon>
        <taxon>Sar</taxon>
        <taxon>Stramenopiles</taxon>
        <taxon>Ochrophyta</taxon>
        <taxon>Bacillariophyta</taxon>
        <taxon>Mediophyceae</taxon>
        <taxon>Lithodesmiophycidae</taxon>
        <taxon>Lithodesmiales</taxon>
        <taxon>Lithodesmiaceae</taxon>
        <taxon>Ditylum</taxon>
    </lineage>
</organism>
<dbReference type="PROSITE" id="PS51352">
    <property type="entry name" value="THIOREDOXIN_2"/>
    <property type="match status" value="1"/>
</dbReference>
<dbReference type="InterPro" id="IPR018247">
    <property type="entry name" value="EF_Hand_1_Ca_BS"/>
</dbReference>
<dbReference type="SUPFAM" id="SSF49899">
    <property type="entry name" value="Concanavalin A-like lectins/glucanases"/>
    <property type="match status" value="1"/>
</dbReference>
<evidence type="ECO:0000313" key="12">
    <source>
        <dbReference type="EMBL" id="CAE4623168.1"/>
    </source>
</evidence>
<dbReference type="GO" id="GO:0005509">
    <property type="term" value="F:calcium ion binding"/>
    <property type="evidence" value="ECO:0007669"/>
    <property type="project" value="InterPro"/>
</dbReference>
<dbReference type="EMBL" id="HBNS01029593">
    <property type="protein sequence ID" value="CAE4623168.1"/>
    <property type="molecule type" value="Transcribed_RNA"/>
</dbReference>
<evidence type="ECO:0000256" key="4">
    <source>
        <dbReference type="ARBA" id="ARBA00022786"/>
    </source>
</evidence>
<dbReference type="InterPro" id="IPR051346">
    <property type="entry name" value="OTU_Deubiquitinase"/>
</dbReference>
<dbReference type="GO" id="GO:0070530">
    <property type="term" value="F:K63-linked polyubiquitin modification-dependent protein binding"/>
    <property type="evidence" value="ECO:0007669"/>
    <property type="project" value="TreeGrafter"/>
</dbReference>